<organism evidence="1">
    <name type="scientific">Ignisphaera aggregans</name>
    <dbReference type="NCBI Taxonomy" id="334771"/>
    <lineage>
        <taxon>Archaea</taxon>
        <taxon>Thermoproteota</taxon>
        <taxon>Thermoprotei</taxon>
        <taxon>Desulfurococcales</taxon>
        <taxon>Desulfurococcaceae</taxon>
        <taxon>Ignisphaera</taxon>
    </lineage>
</organism>
<reference evidence="1" key="1">
    <citation type="journal article" date="2020" name="mSystems">
        <title>Genome- and Community-Level Interaction Insights into Carbon Utilization and Element Cycling Functions of Hydrothermarchaeota in Hydrothermal Sediment.</title>
        <authorList>
            <person name="Zhou Z."/>
            <person name="Liu Y."/>
            <person name="Xu W."/>
            <person name="Pan J."/>
            <person name="Luo Z.H."/>
            <person name="Li M."/>
        </authorList>
    </citation>
    <scope>NUCLEOTIDE SEQUENCE [LARGE SCALE GENOMIC DNA]</scope>
    <source>
        <strain evidence="1">SpSt-125</strain>
    </source>
</reference>
<sequence length="122" mass="13926">MQRSQPVERYQEPTPKPIGTYCNPACPLFRCAKKALIIKLVNGRPVAWCTWVNDVCIVHKCQYASCAARYLLPDGRCLAVLKSSDKGEDEFMKELEEVKTKENLKNLLSRRGLRKDLGIEEL</sequence>
<gene>
    <name evidence="1" type="ORF">ENO26_02365</name>
</gene>
<proteinExistence type="predicted"/>
<dbReference type="EMBL" id="DSEU01000012">
    <property type="protein sequence ID" value="HEM66405.1"/>
    <property type="molecule type" value="Genomic_DNA"/>
</dbReference>
<evidence type="ECO:0000313" key="1">
    <source>
        <dbReference type="EMBL" id="HEM66405.1"/>
    </source>
</evidence>
<accession>A0A7J2U1W1</accession>
<comment type="caution">
    <text evidence="1">The sequence shown here is derived from an EMBL/GenBank/DDBJ whole genome shotgun (WGS) entry which is preliminary data.</text>
</comment>
<protein>
    <submittedName>
        <fullName evidence="1">Uncharacterized protein</fullName>
    </submittedName>
</protein>
<name>A0A7J2U1W1_9CREN</name>
<dbReference type="AlphaFoldDB" id="A0A7J2U1W1"/>